<dbReference type="Proteomes" id="UP001212152">
    <property type="component" value="Unassembled WGS sequence"/>
</dbReference>
<reference evidence="2" key="1">
    <citation type="submission" date="2020-05" db="EMBL/GenBank/DDBJ databases">
        <title>Phylogenomic resolution of chytrid fungi.</title>
        <authorList>
            <person name="Stajich J.E."/>
            <person name="Amses K."/>
            <person name="Simmons R."/>
            <person name="Seto K."/>
            <person name="Myers J."/>
            <person name="Bonds A."/>
            <person name="Quandt C.A."/>
            <person name="Barry K."/>
            <person name="Liu P."/>
            <person name="Grigoriev I."/>
            <person name="Longcore J.E."/>
            <person name="James T.Y."/>
        </authorList>
    </citation>
    <scope>NUCLEOTIDE SEQUENCE</scope>
    <source>
        <strain evidence="2">JEL0379</strain>
    </source>
</reference>
<evidence type="ECO:0000313" key="3">
    <source>
        <dbReference type="Proteomes" id="UP001212152"/>
    </source>
</evidence>
<comment type="caution">
    <text evidence="2">The sequence shown here is derived from an EMBL/GenBank/DDBJ whole genome shotgun (WGS) entry which is preliminary data.</text>
</comment>
<keyword evidence="1" id="KW-0812">Transmembrane</keyword>
<dbReference type="AlphaFoldDB" id="A0AAD5TLV1"/>
<dbReference type="EMBL" id="JADGJQ010000016">
    <property type="protein sequence ID" value="KAJ3180537.1"/>
    <property type="molecule type" value="Genomic_DNA"/>
</dbReference>
<sequence length="262" mass="29196">MTAVTGVTEAYLLERKMRDAFLMERIVTAGAAAPSIAGLPVDDVNDMVAHLRKSRLRLVAICETGVGYAGECCDGVRCTQEVTGFDPDMGGAASRSETFDARATHVRSDERPTSLGAQTTGDTPVNAAANFTRRIRTVIRKWWRRIYLAFPDAYHEEVYLKWQEIRCAHAYKFAIGMQALSLVSHLILDPKTFCKPMIRGHESAAICEDPVFFRNVYLFVFAPTILFGGVVSAFPYLKVHPRNTRRFATLAFAALFAGYSWL</sequence>
<feature type="transmembrane region" description="Helical" evidence="1">
    <location>
        <begin position="216"/>
        <end position="237"/>
    </location>
</feature>
<keyword evidence="1" id="KW-1133">Transmembrane helix</keyword>
<evidence type="ECO:0000313" key="2">
    <source>
        <dbReference type="EMBL" id="KAJ3180537.1"/>
    </source>
</evidence>
<accession>A0AAD5TLV1</accession>
<evidence type="ECO:0000256" key="1">
    <source>
        <dbReference type="SAM" id="Phobius"/>
    </source>
</evidence>
<keyword evidence="3" id="KW-1185">Reference proteome</keyword>
<proteinExistence type="predicted"/>
<gene>
    <name evidence="2" type="ORF">HDU87_002046</name>
</gene>
<name>A0AAD5TLV1_9FUNG</name>
<protein>
    <submittedName>
        <fullName evidence="2">Uncharacterized protein</fullName>
    </submittedName>
</protein>
<organism evidence="2 3">
    <name type="scientific">Geranomyces variabilis</name>
    <dbReference type="NCBI Taxonomy" id="109894"/>
    <lineage>
        <taxon>Eukaryota</taxon>
        <taxon>Fungi</taxon>
        <taxon>Fungi incertae sedis</taxon>
        <taxon>Chytridiomycota</taxon>
        <taxon>Chytridiomycota incertae sedis</taxon>
        <taxon>Chytridiomycetes</taxon>
        <taxon>Spizellomycetales</taxon>
        <taxon>Powellomycetaceae</taxon>
        <taxon>Geranomyces</taxon>
    </lineage>
</organism>
<keyword evidence="1" id="KW-0472">Membrane</keyword>